<dbReference type="AlphaFoldDB" id="A0A1F7Y3Q9"/>
<comment type="similarity">
    <text evidence="1">Belongs to the UPF0213 family.</text>
</comment>
<comment type="caution">
    <text evidence="3">The sequence shown here is derived from an EMBL/GenBank/DDBJ whole genome shotgun (WGS) entry which is preliminary data.</text>
</comment>
<dbReference type="Proteomes" id="UP000178419">
    <property type="component" value="Unassembled WGS sequence"/>
</dbReference>
<evidence type="ECO:0000313" key="3">
    <source>
        <dbReference type="EMBL" id="OGM21916.1"/>
    </source>
</evidence>
<organism evidence="3 4">
    <name type="scientific">Candidatus Woesebacteria bacterium RIFCSPHIGHO2_01_FULL_38_9</name>
    <dbReference type="NCBI Taxonomy" id="1802492"/>
    <lineage>
        <taxon>Bacteria</taxon>
        <taxon>Candidatus Woeseibacteriota</taxon>
    </lineage>
</organism>
<dbReference type="InterPro" id="IPR035901">
    <property type="entry name" value="GIY-YIG_endonuc_sf"/>
</dbReference>
<name>A0A1F7Y3Q9_9BACT</name>
<dbReference type="EMBL" id="MGGE01000001">
    <property type="protein sequence ID" value="OGM21916.1"/>
    <property type="molecule type" value="Genomic_DNA"/>
</dbReference>
<dbReference type="InterPro" id="IPR050190">
    <property type="entry name" value="UPF0213_domain"/>
</dbReference>
<proteinExistence type="inferred from homology"/>
<protein>
    <recommendedName>
        <fullName evidence="2">GIY-YIG domain-containing protein</fullName>
    </recommendedName>
</protein>
<gene>
    <name evidence="3" type="ORF">A2714_04625</name>
</gene>
<feature type="domain" description="GIY-YIG" evidence="2">
    <location>
        <begin position="1"/>
        <end position="77"/>
    </location>
</feature>
<evidence type="ECO:0000256" key="1">
    <source>
        <dbReference type="ARBA" id="ARBA00007435"/>
    </source>
</evidence>
<dbReference type="PANTHER" id="PTHR34477:SF1">
    <property type="entry name" value="UPF0213 PROTEIN YHBQ"/>
    <property type="match status" value="1"/>
</dbReference>
<dbReference type="CDD" id="cd10456">
    <property type="entry name" value="GIY-YIG_UPF0213"/>
    <property type="match status" value="1"/>
</dbReference>
<accession>A0A1F7Y3Q9</accession>
<dbReference type="InterPro" id="IPR000305">
    <property type="entry name" value="GIY-YIG_endonuc"/>
</dbReference>
<reference evidence="3 4" key="1">
    <citation type="journal article" date="2016" name="Nat. Commun.">
        <title>Thousands of microbial genomes shed light on interconnected biogeochemical processes in an aquifer system.</title>
        <authorList>
            <person name="Anantharaman K."/>
            <person name="Brown C.T."/>
            <person name="Hug L.A."/>
            <person name="Sharon I."/>
            <person name="Castelle C.J."/>
            <person name="Probst A.J."/>
            <person name="Thomas B.C."/>
            <person name="Singh A."/>
            <person name="Wilkins M.J."/>
            <person name="Karaoz U."/>
            <person name="Brodie E.L."/>
            <person name="Williams K.H."/>
            <person name="Hubbard S.S."/>
            <person name="Banfield J.F."/>
        </authorList>
    </citation>
    <scope>NUCLEOTIDE SEQUENCE [LARGE SCALE GENOMIC DNA]</scope>
</reference>
<evidence type="ECO:0000259" key="2">
    <source>
        <dbReference type="PROSITE" id="PS50164"/>
    </source>
</evidence>
<sequence length="83" mass="9947">MKYFVYIVRCSDNSLYTGFTNNIEHRVWQHNNSKFGAKSIKGKRPVNLVYSETYETLGEALRREREIKGWRREKKQELIKGLH</sequence>
<dbReference type="Pfam" id="PF01541">
    <property type="entry name" value="GIY-YIG"/>
    <property type="match status" value="1"/>
</dbReference>
<dbReference type="Gene3D" id="3.40.1440.10">
    <property type="entry name" value="GIY-YIG endonuclease"/>
    <property type="match status" value="1"/>
</dbReference>
<dbReference type="SUPFAM" id="SSF82771">
    <property type="entry name" value="GIY-YIG endonuclease"/>
    <property type="match status" value="1"/>
</dbReference>
<dbReference type="PANTHER" id="PTHR34477">
    <property type="entry name" value="UPF0213 PROTEIN YHBQ"/>
    <property type="match status" value="1"/>
</dbReference>
<evidence type="ECO:0000313" key="4">
    <source>
        <dbReference type="Proteomes" id="UP000178419"/>
    </source>
</evidence>
<dbReference type="PROSITE" id="PS50164">
    <property type="entry name" value="GIY_YIG"/>
    <property type="match status" value="1"/>
</dbReference>
<dbReference type="SMART" id="SM00465">
    <property type="entry name" value="GIYc"/>
    <property type="match status" value="1"/>
</dbReference>